<evidence type="ECO:0000256" key="3">
    <source>
        <dbReference type="ARBA" id="ARBA00022737"/>
    </source>
</evidence>
<dbReference type="InterPro" id="IPR013087">
    <property type="entry name" value="Znf_C2H2_type"/>
</dbReference>
<evidence type="ECO:0000259" key="7">
    <source>
        <dbReference type="SMART" id="SM00355"/>
    </source>
</evidence>
<dbReference type="InParanoid" id="A0A3Q7F023"/>
<dbReference type="InterPro" id="IPR003604">
    <property type="entry name" value="Matrin/U1-like-C_Znf_C2H2"/>
</dbReference>
<keyword evidence="2" id="KW-0479">Metal-binding</keyword>
<keyword evidence="3" id="KW-0677">Repeat</keyword>
<dbReference type="OMA" id="CLVCKVV"/>
<dbReference type="STRING" id="4081.A0A3Q7F023"/>
<evidence type="ECO:0000256" key="1">
    <source>
        <dbReference type="ARBA" id="ARBA00004123"/>
    </source>
</evidence>
<reference evidence="9" key="2">
    <citation type="submission" date="2019-01" db="UniProtKB">
        <authorList>
            <consortium name="EnsemblPlants"/>
        </authorList>
    </citation>
    <scope>IDENTIFICATION</scope>
    <source>
        <strain evidence="9">cv. Heinz 1706</strain>
    </source>
</reference>
<evidence type="ECO:0000256" key="5">
    <source>
        <dbReference type="ARBA" id="ARBA00022833"/>
    </source>
</evidence>
<dbReference type="GO" id="GO:0008270">
    <property type="term" value="F:zinc ion binding"/>
    <property type="evidence" value="ECO:0007669"/>
    <property type="project" value="UniProtKB-KW"/>
</dbReference>
<dbReference type="PANTHER" id="PTHR46144">
    <property type="entry name" value="ZINC FINGER PROTEIN 385B-LIKE"/>
    <property type="match status" value="1"/>
</dbReference>
<evidence type="ECO:0000313" key="10">
    <source>
        <dbReference type="Proteomes" id="UP000004994"/>
    </source>
</evidence>
<keyword evidence="5" id="KW-0862">Zinc</keyword>
<feature type="domain" description="U1-type" evidence="8">
    <location>
        <begin position="156"/>
        <end position="190"/>
    </location>
</feature>
<dbReference type="GO" id="GO:0005634">
    <property type="term" value="C:nucleus"/>
    <property type="evidence" value="ECO:0007669"/>
    <property type="project" value="UniProtKB-SubCell"/>
</dbReference>
<sequence>MEYNYNSWAGVPPNPALYPNPSPPVMMNSDQSVPQNPNPSSYALGYGGGHEFQGQSMVYRYGQINGATSSVEATQVYYQDPNVVRLLGSNGPFRTGEESYELMYKPWESRFEFSAKITAVSLNGAENLTPANINPNFFIQPLRSGSWGGGQRKIKMKPVWCHICKIEFTGQTVLDQHILGKKHKRSLDNLKGGSVITASTSAPLVTSVASENPFVGLQEEPNKMNSANRQDSVEKAVKVVKNLETKTRKVLEGGAATDEVRICIPCNVVCNSETVFRTHLIGKKHIANVTKQQKSVPASASLVPSEVPVSTSIGPQEKPDIVNSGDAKDAMKKAAELSVKLETKTQKVLEGGAAANDVRQCLVCKVVCNSETVFSNHVTGKKHIANMKKQASGEAPAR</sequence>
<accession>A0A3Q7F023</accession>
<feature type="domain" description="U1-type" evidence="8">
    <location>
        <begin position="258"/>
        <end position="292"/>
    </location>
</feature>
<evidence type="ECO:0008006" key="11">
    <source>
        <dbReference type="Google" id="ProtNLM"/>
    </source>
</evidence>
<keyword evidence="4" id="KW-0863">Zinc-finger</keyword>
<dbReference type="SMART" id="SM00451">
    <property type="entry name" value="ZnF_U1"/>
    <property type="match status" value="3"/>
</dbReference>
<dbReference type="SMART" id="SM00355">
    <property type="entry name" value="ZnF_C2H2"/>
    <property type="match status" value="3"/>
</dbReference>
<evidence type="ECO:0000256" key="2">
    <source>
        <dbReference type="ARBA" id="ARBA00022723"/>
    </source>
</evidence>
<proteinExistence type="predicted"/>
<reference evidence="9" key="1">
    <citation type="journal article" date="2012" name="Nature">
        <title>The tomato genome sequence provides insights into fleshy fruit evolution.</title>
        <authorList>
            <consortium name="Tomato Genome Consortium"/>
        </authorList>
    </citation>
    <scope>NUCLEOTIDE SEQUENCE [LARGE SCALE GENOMIC DNA]</scope>
    <source>
        <strain evidence="9">cv. Heinz 1706</strain>
    </source>
</reference>
<evidence type="ECO:0000256" key="6">
    <source>
        <dbReference type="ARBA" id="ARBA00023242"/>
    </source>
</evidence>
<feature type="domain" description="C2H2-type" evidence="7">
    <location>
        <begin position="359"/>
        <end position="383"/>
    </location>
</feature>
<dbReference type="PANTHER" id="PTHR46144:SF6">
    <property type="entry name" value="C2H2-TYPE DOMAIN-CONTAINING PROTEIN"/>
    <property type="match status" value="1"/>
</dbReference>
<dbReference type="InterPro" id="IPR051868">
    <property type="entry name" value="ZN346_ZMAT4"/>
</dbReference>
<feature type="domain" description="U1-type" evidence="8">
    <location>
        <begin position="356"/>
        <end position="390"/>
    </location>
</feature>
<keyword evidence="10" id="KW-1185">Reference proteome</keyword>
<evidence type="ECO:0000256" key="4">
    <source>
        <dbReference type="ARBA" id="ARBA00022771"/>
    </source>
</evidence>
<evidence type="ECO:0000313" key="9">
    <source>
        <dbReference type="EnsemblPlants" id="Solyc02g067070.3.1"/>
    </source>
</evidence>
<dbReference type="Gene3D" id="3.30.160.60">
    <property type="entry name" value="Classic Zinc Finger"/>
    <property type="match status" value="3"/>
</dbReference>
<feature type="domain" description="C2H2-type" evidence="7">
    <location>
        <begin position="159"/>
        <end position="183"/>
    </location>
</feature>
<dbReference type="EnsemblPlants" id="Solyc02g067070.3.1">
    <property type="protein sequence ID" value="Solyc02g067070.3.1"/>
    <property type="gene ID" value="Solyc02g067070.3"/>
</dbReference>
<keyword evidence="6" id="KW-0539">Nucleus</keyword>
<dbReference type="AlphaFoldDB" id="A0A3Q7F023"/>
<dbReference type="Proteomes" id="UP000004994">
    <property type="component" value="Chromosome 2"/>
</dbReference>
<comment type="subcellular location">
    <subcellularLocation>
        <location evidence="1">Nucleus</location>
    </subcellularLocation>
</comment>
<dbReference type="Pfam" id="PF12874">
    <property type="entry name" value="zf-met"/>
    <property type="match status" value="3"/>
</dbReference>
<dbReference type="PaxDb" id="4081-Solyc02g067070.2.1"/>
<dbReference type="SUPFAM" id="SSF57667">
    <property type="entry name" value="beta-beta-alpha zinc fingers"/>
    <property type="match status" value="3"/>
</dbReference>
<evidence type="ECO:0000259" key="8">
    <source>
        <dbReference type="SMART" id="SM00451"/>
    </source>
</evidence>
<organism evidence="9">
    <name type="scientific">Solanum lycopersicum</name>
    <name type="common">Tomato</name>
    <name type="synonym">Lycopersicon esculentum</name>
    <dbReference type="NCBI Taxonomy" id="4081"/>
    <lineage>
        <taxon>Eukaryota</taxon>
        <taxon>Viridiplantae</taxon>
        <taxon>Streptophyta</taxon>
        <taxon>Embryophyta</taxon>
        <taxon>Tracheophyta</taxon>
        <taxon>Spermatophyta</taxon>
        <taxon>Magnoliopsida</taxon>
        <taxon>eudicotyledons</taxon>
        <taxon>Gunneridae</taxon>
        <taxon>Pentapetalae</taxon>
        <taxon>asterids</taxon>
        <taxon>lamiids</taxon>
        <taxon>Solanales</taxon>
        <taxon>Solanaceae</taxon>
        <taxon>Solanoideae</taxon>
        <taxon>Solaneae</taxon>
        <taxon>Solanum</taxon>
        <taxon>Solanum subgen. Lycopersicon</taxon>
    </lineage>
</organism>
<feature type="domain" description="C2H2-type" evidence="7">
    <location>
        <begin position="261"/>
        <end position="285"/>
    </location>
</feature>
<dbReference type="InterPro" id="IPR036236">
    <property type="entry name" value="Znf_C2H2_sf"/>
</dbReference>
<dbReference type="Gramene" id="Solyc02g067070.3.1">
    <property type="protein sequence ID" value="Solyc02g067070.3.1"/>
    <property type="gene ID" value="Solyc02g067070.3"/>
</dbReference>
<dbReference type="GO" id="GO:0003676">
    <property type="term" value="F:nucleic acid binding"/>
    <property type="evidence" value="ECO:0007669"/>
    <property type="project" value="InterPro"/>
</dbReference>
<protein>
    <recommendedName>
        <fullName evidence="11">C2H2-type domain-containing protein</fullName>
    </recommendedName>
</protein>
<name>A0A3Q7F023_SOLLC</name>